<dbReference type="Proteomes" id="UP000039046">
    <property type="component" value="Unassembled WGS sequence"/>
</dbReference>
<proteinExistence type="predicted"/>
<accession>A0A0A1TQS8</accession>
<evidence type="ECO:0008006" key="3">
    <source>
        <dbReference type="Google" id="ProtNLM"/>
    </source>
</evidence>
<evidence type="ECO:0000313" key="1">
    <source>
        <dbReference type="EMBL" id="CEJ93462.1"/>
    </source>
</evidence>
<keyword evidence="2" id="KW-1185">Reference proteome</keyword>
<dbReference type="HOGENOM" id="CLU_669370_0_0_1"/>
<protein>
    <recommendedName>
        <fullName evidence="3">F-box domain-containing protein</fullName>
    </recommendedName>
</protein>
<gene>
    <name evidence="1" type="ORF">VHEMI09048</name>
</gene>
<name>A0A0A1TQS8_9HYPO</name>
<sequence>MAHLMSLPVELLERITHFIANDATPENELAFKDGFDWRPLHNLSLTCKRFHDLAYPLVHTMVQTPENPLIFLKRPQLAALVKNLMVECAGELEYPSEDEGLFEEVSAQYEPLEVDPETGDPVDEDLDGDKDFTLSMACLLPCQNVERLFLDIRDYSDYGPRVVPQALHKLTFVHLQELFVSFEGEPGYAPMNNAMAAVIRQAPNLQKCYFDSVDTTYALDTTYTQDTYGSNSVKELIFHYSMITEEFCEVIFANFPRLERFSYQPYVKDYARVSVTAGEIQRQIVRHGQKLRYLGLDFHLEPERRDPVVNFVDWPSLEEVLICKKALILQPDMSADSYVACLPQSIRKIYVGESYEGDFDVLKKLAKAAGWLPKLEAVLVGELFAKDANKFTELKDAFSAANVELVVEKKD</sequence>
<evidence type="ECO:0000313" key="2">
    <source>
        <dbReference type="Proteomes" id="UP000039046"/>
    </source>
</evidence>
<reference evidence="1 2" key="1">
    <citation type="journal article" date="2015" name="Genome Announc.">
        <title>Draft Genome Sequence and Gene Annotation of the Entomopathogenic Fungus Verticillium hemipterigenum.</title>
        <authorList>
            <person name="Horn F."/>
            <person name="Habel A."/>
            <person name="Scharf D.H."/>
            <person name="Dworschak J."/>
            <person name="Brakhage A.A."/>
            <person name="Guthke R."/>
            <person name="Hertweck C."/>
            <person name="Linde J."/>
        </authorList>
    </citation>
    <scope>NUCLEOTIDE SEQUENCE [LARGE SCALE GENOMIC DNA]</scope>
</reference>
<organism evidence="1 2">
    <name type="scientific">[Torrubiella] hemipterigena</name>
    <dbReference type="NCBI Taxonomy" id="1531966"/>
    <lineage>
        <taxon>Eukaryota</taxon>
        <taxon>Fungi</taxon>
        <taxon>Dikarya</taxon>
        <taxon>Ascomycota</taxon>
        <taxon>Pezizomycotina</taxon>
        <taxon>Sordariomycetes</taxon>
        <taxon>Hypocreomycetidae</taxon>
        <taxon>Hypocreales</taxon>
        <taxon>Clavicipitaceae</taxon>
        <taxon>Clavicipitaceae incertae sedis</taxon>
        <taxon>'Torrubiella' clade</taxon>
    </lineage>
</organism>
<dbReference type="CDD" id="cd09917">
    <property type="entry name" value="F-box_SF"/>
    <property type="match status" value="1"/>
</dbReference>
<dbReference type="AlphaFoldDB" id="A0A0A1TQS8"/>
<dbReference type="EMBL" id="CDHN01000005">
    <property type="protein sequence ID" value="CEJ93462.1"/>
    <property type="molecule type" value="Genomic_DNA"/>
</dbReference>